<sequence>MNKSVKDKRENTLFIAWAASIIAMFGSLYFSEIRQYEPCDLCWYQRILMYPFTIILGVAVVKKDYKIALYSMILSAIGGCISLYHYALQKLPFLQDAAPSCGRVPCTGQYINWFGFISIPFLALIAFMIIFVCSFLIWKQSKEEN</sequence>
<comment type="function">
    <text evidence="12">Required for disulfide bond formation in some proteins.</text>
</comment>
<keyword evidence="6 12" id="KW-1133">Transmembrane helix</keyword>
<evidence type="ECO:0000256" key="2">
    <source>
        <dbReference type="ARBA" id="ARBA00007602"/>
    </source>
</evidence>
<dbReference type="PANTHER" id="PTHR43469:SF1">
    <property type="entry name" value="SPBETA PROPHAGE-DERIVED DISULFIDE BOND FORMATION PROTEIN B"/>
    <property type="match status" value="1"/>
</dbReference>
<dbReference type="GO" id="GO:0015035">
    <property type="term" value="F:protein-disulfide reductase activity"/>
    <property type="evidence" value="ECO:0007669"/>
    <property type="project" value="UniProtKB-UniRule"/>
</dbReference>
<keyword evidence="3 12" id="KW-0813">Transport</keyword>
<dbReference type="Gene3D" id="1.20.1550.10">
    <property type="entry name" value="DsbB-like"/>
    <property type="match status" value="1"/>
</dbReference>
<keyword evidence="11 12" id="KW-0676">Redox-active center</keyword>
<keyword evidence="15" id="KW-1185">Reference proteome</keyword>
<keyword evidence="9 12" id="KW-1015">Disulfide bond</keyword>
<dbReference type="PANTHER" id="PTHR43469">
    <property type="entry name" value="DISULFIDE FORMATION PROTEIN-RELATED"/>
    <property type="match status" value="1"/>
</dbReference>
<keyword evidence="10 12" id="KW-0143">Chaperone</keyword>
<evidence type="ECO:0000256" key="9">
    <source>
        <dbReference type="ARBA" id="ARBA00023157"/>
    </source>
</evidence>
<comment type="subcellular location">
    <subcellularLocation>
        <location evidence="12">Cell membrane</location>
        <topology evidence="12">Multi-pass membrane protein</topology>
    </subcellularLocation>
    <subcellularLocation>
        <location evidence="1">Membrane</location>
        <topology evidence="1">Multi-pass membrane protein</topology>
    </subcellularLocation>
</comment>
<name>A0A7V7RJJ8_9BACI</name>
<keyword evidence="5 12" id="KW-0249">Electron transport</keyword>
<evidence type="ECO:0000256" key="5">
    <source>
        <dbReference type="ARBA" id="ARBA00022982"/>
    </source>
</evidence>
<evidence type="ECO:0000313" key="15">
    <source>
        <dbReference type="Proteomes" id="UP000441354"/>
    </source>
</evidence>
<evidence type="ECO:0000256" key="8">
    <source>
        <dbReference type="ARBA" id="ARBA00023136"/>
    </source>
</evidence>
<dbReference type="OrthoDB" id="158402at2"/>
<reference evidence="14 15" key="1">
    <citation type="journal article" date="2014" name="Arch. Microbiol.">
        <title>Bacillus mesophilum sp. nov., strain IITR-54T, a novel 4-chlorobiphenyl dechlorinating bacterium.</title>
        <authorList>
            <person name="Manickam N."/>
            <person name="Singh N.K."/>
            <person name="Bajaj A."/>
            <person name="Kumar R.M."/>
            <person name="Kaur G."/>
            <person name="Kaur N."/>
            <person name="Bala M."/>
            <person name="Kumar A."/>
            <person name="Mayilraj S."/>
        </authorList>
    </citation>
    <scope>NUCLEOTIDE SEQUENCE [LARGE SCALE GENOMIC DNA]</scope>
    <source>
        <strain evidence="14 15">IITR-54</strain>
    </source>
</reference>
<dbReference type="GO" id="GO:0006457">
    <property type="term" value="P:protein folding"/>
    <property type="evidence" value="ECO:0007669"/>
    <property type="project" value="InterPro"/>
</dbReference>
<keyword evidence="7 12" id="KW-0560">Oxidoreductase</keyword>
<dbReference type="HAMAP" id="MF_00287">
    <property type="entry name" value="BdbC"/>
    <property type="match status" value="1"/>
</dbReference>
<dbReference type="Pfam" id="PF02600">
    <property type="entry name" value="DsbB"/>
    <property type="match status" value="1"/>
</dbReference>
<dbReference type="InterPro" id="IPR023380">
    <property type="entry name" value="DsbB-like_sf"/>
</dbReference>
<organism evidence="14 15">
    <name type="scientific">Bacillus mesophilum</name>
    <dbReference type="NCBI Taxonomy" id="1071718"/>
    <lineage>
        <taxon>Bacteria</taxon>
        <taxon>Bacillati</taxon>
        <taxon>Bacillota</taxon>
        <taxon>Bacilli</taxon>
        <taxon>Bacillales</taxon>
        <taxon>Bacillaceae</taxon>
        <taxon>Bacillus</taxon>
    </lineage>
</organism>
<feature type="disulfide bond" description="Redox-active" evidence="12">
    <location>
        <begin position="39"/>
        <end position="42"/>
    </location>
</feature>
<dbReference type="NCBIfam" id="NF002849">
    <property type="entry name" value="PRK03113.1"/>
    <property type="match status" value="1"/>
</dbReference>
<comment type="caution">
    <text evidence="12">Lacks conserved residue(s) required for the propagation of feature annotation.</text>
</comment>
<evidence type="ECO:0000256" key="4">
    <source>
        <dbReference type="ARBA" id="ARBA00022692"/>
    </source>
</evidence>
<keyword evidence="4 12" id="KW-0812">Transmembrane</keyword>
<dbReference type="PIRSF" id="PIRSF036659">
    <property type="entry name" value="BdbC"/>
    <property type="match status" value="1"/>
</dbReference>
<evidence type="ECO:0000256" key="12">
    <source>
        <dbReference type="HAMAP-Rule" id="MF_00287"/>
    </source>
</evidence>
<comment type="caution">
    <text evidence="14">The sequence shown here is derived from an EMBL/GenBank/DDBJ whole genome shotgun (WGS) entry which is preliminary data.</text>
</comment>
<dbReference type="RefSeq" id="WP_151575422.1">
    <property type="nucleotide sequence ID" value="NZ_WBOT01000006.1"/>
</dbReference>
<evidence type="ECO:0000256" key="10">
    <source>
        <dbReference type="ARBA" id="ARBA00023186"/>
    </source>
</evidence>
<feature type="transmembrane region" description="Helical" evidence="13">
    <location>
        <begin position="113"/>
        <end position="138"/>
    </location>
</feature>
<proteinExistence type="inferred from homology"/>
<dbReference type="AlphaFoldDB" id="A0A7V7RJJ8"/>
<dbReference type="Proteomes" id="UP000441354">
    <property type="component" value="Unassembled WGS sequence"/>
</dbReference>
<dbReference type="EMBL" id="WBOT01000006">
    <property type="protein sequence ID" value="KAB2331039.1"/>
    <property type="molecule type" value="Genomic_DNA"/>
</dbReference>
<comment type="similarity">
    <text evidence="2 12">Belongs to the DsbB family. BdbC subfamily.</text>
</comment>
<protein>
    <recommendedName>
        <fullName evidence="12">Probable disulfide formation protein</fullName>
    </recommendedName>
    <alternativeName>
        <fullName evidence="12">Disulfide oxidoreductase</fullName>
    </alternativeName>
    <alternativeName>
        <fullName evidence="12">Thiol-disulfide oxidoreductase</fullName>
    </alternativeName>
</protein>
<evidence type="ECO:0000256" key="3">
    <source>
        <dbReference type="ARBA" id="ARBA00022448"/>
    </source>
</evidence>
<evidence type="ECO:0000256" key="7">
    <source>
        <dbReference type="ARBA" id="ARBA00023002"/>
    </source>
</evidence>
<dbReference type="SUPFAM" id="SSF158442">
    <property type="entry name" value="DsbB-like"/>
    <property type="match status" value="1"/>
</dbReference>
<feature type="transmembrane region" description="Helical" evidence="13">
    <location>
        <begin position="68"/>
        <end position="87"/>
    </location>
</feature>
<keyword evidence="12" id="KW-1003">Cell membrane</keyword>
<evidence type="ECO:0000313" key="14">
    <source>
        <dbReference type="EMBL" id="KAB2331039.1"/>
    </source>
</evidence>
<dbReference type="InterPro" id="IPR012187">
    <property type="entry name" value="Disulphide_bond_form_BdbC"/>
</dbReference>
<gene>
    <name evidence="12" type="primary">bdbC</name>
    <name evidence="14" type="ORF">F7732_17670</name>
</gene>
<dbReference type="InterPro" id="IPR003752">
    <property type="entry name" value="DiS_bond_form_DsbB/BdbC"/>
</dbReference>
<evidence type="ECO:0000256" key="6">
    <source>
        <dbReference type="ARBA" id="ARBA00022989"/>
    </source>
</evidence>
<evidence type="ECO:0000256" key="13">
    <source>
        <dbReference type="SAM" id="Phobius"/>
    </source>
</evidence>
<dbReference type="GO" id="GO:0005886">
    <property type="term" value="C:plasma membrane"/>
    <property type="evidence" value="ECO:0007669"/>
    <property type="project" value="UniProtKB-SubCell"/>
</dbReference>
<evidence type="ECO:0000256" key="11">
    <source>
        <dbReference type="ARBA" id="ARBA00023284"/>
    </source>
</evidence>
<evidence type="ECO:0000256" key="1">
    <source>
        <dbReference type="ARBA" id="ARBA00004141"/>
    </source>
</evidence>
<feature type="transmembrane region" description="Helical" evidence="13">
    <location>
        <begin position="12"/>
        <end position="31"/>
    </location>
</feature>
<keyword evidence="8 12" id="KW-0472">Membrane</keyword>
<feature type="transmembrane region" description="Helical" evidence="13">
    <location>
        <begin position="43"/>
        <end position="61"/>
    </location>
</feature>
<accession>A0A7V7RJJ8</accession>